<dbReference type="InterPro" id="IPR029052">
    <property type="entry name" value="Metallo-depent_PP-like"/>
</dbReference>
<dbReference type="GO" id="GO:0008758">
    <property type="term" value="F:UDP-2,3-diacylglucosamine hydrolase activity"/>
    <property type="evidence" value="ECO:0007669"/>
    <property type="project" value="TreeGrafter"/>
</dbReference>
<dbReference type="RefSeq" id="WP_186853262.1">
    <property type="nucleotide sequence ID" value="NZ_JACOPO010000009.1"/>
</dbReference>
<dbReference type="CDD" id="cd07385">
    <property type="entry name" value="MPP_YkuE_C"/>
    <property type="match status" value="1"/>
</dbReference>
<dbReference type="InterPro" id="IPR051158">
    <property type="entry name" value="Metallophosphoesterase_sf"/>
</dbReference>
<sequence length="267" mass="29443">MVAIGAALALLAAFFWWQNNGLTVSRYEFTSTKVPRELDGYTIVQLSDLHNHRFGDGQRRLLKLVEELEPDLVLMTGDLVDRNRTDLIPALELAKGTSELAPTYYITGNHEWSIADRERTELLEGMTEAGVVVLEDRCAVLPVGESCLVLAGLSDESLRDGTVDWLMEDVPDGLSILLAHEPQFISDYARAGADLVFSGHAHGGQIRLPFVGGLYAPGQGFLPKLTKGLYEVEDTTLVVSRGLGNSTFPFRFLNRPEVVVLTLRTED</sequence>
<dbReference type="Proteomes" id="UP000628736">
    <property type="component" value="Unassembled WGS sequence"/>
</dbReference>
<dbReference type="SUPFAM" id="SSF56300">
    <property type="entry name" value="Metallo-dependent phosphatases"/>
    <property type="match status" value="1"/>
</dbReference>
<proteinExistence type="predicted"/>
<dbReference type="EMBL" id="JACOPO010000009">
    <property type="protein sequence ID" value="MBC5723494.1"/>
    <property type="molecule type" value="Genomic_DNA"/>
</dbReference>
<feature type="domain" description="Calcineurin-like phosphoesterase" evidence="3">
    <location>
        <begin position="42"/>
        <end position="203"/>
    </location>
</feature>
<keyword evidence="2" id="KW-0378">Hydrolase</keyword>
<dbReference type="PANTHER" id="PTHR31302">
    <property type="entry name" value="TRANSMEMBRANE PROTEIN WITH METALLOPHOSPHOESTERASE DOMAIN-RELATED"/>
    <property type="match status" value="1"/>
</dbReference>
<reference evidence="4" key="1">
    <citation type="submission" date="2020-08" db="EMBL/GenBank/DDBJ databases">
        <title>Genome public.</title>
        <authorList>
            <person name="Liu C."/>
            <person name="Sun Q."/>
        </authorList>
    </citation>
    <scope>NUCLEOTIDE SEQUENCE</scope>
    <source>
        <strain evidence="4">NSJ-23</strain>
    </source>
</reference>
<keyword evidence="5" id="KW-1185">Reference proteome</keyword>
<gene>
    <name evidence="4" type="ORF">H8S11_11810</name>
</gene>
<organism evidence="4 5">
    <name type="scientific">Flintibacter hominis</name>
    <dbReference type="NCBI Taxonomy" id="2763048"/>
    <lineage>
        <taxon>Bacteria</taxon>
        <taxon>Bacillati</taxon>
        <taxon>Bacillota</taxon>
        <taxon>Clostridia</taxon>
        <taxon>Eubacteriales</taxon>
        <taxon>Flintibacter</taxon>
    </lineage>
</organism>
<dbReference type="GO" id="GO:0046872">
    <property type="term" value="F:metal ion binding"/>
    <property type="evidence" value="ECO:0007669"/>
    <property type="project" value="UniProtKB-KW"/>
</dbReference>
<evidence type="ECO:0000313" key="5">
    <source>
        <dbReference type="Proteomes" id="UP000628736"/>
    </source>
</evidence>
<dbReference type="InterPro" id="IPR004843">
    <property type="entry name" value="Calcineurin-like_PHP"/>
</dbReference>
<evidence type="ECO:0000313" key="4">
    <source>
        <dbReference type="EMBL" id="MBC5723494.1"/>
    </source>
</evidence>
<evidence type="ECO:0000259" key="3">
    <source>
        <dbReference type="Pfam" id="PF00149"/>
    </source>
</evidence>
<evidence type="ECO:0000256" key="1">
    <source>
        <dbReference type="ARBA" id="ARBA00022723"/>
    </source>
</evidence>
<keyword evidence="1" id="KW-0479">Metal-binding</keyword>
<evidence type="ECO:0000256" key="2">
    <source>
        <dbReference type="ARBA" id="ARBA00022801"/>
    </source>
</evidence>
<dbReference type="PANTHER" id="PTHR31302:SF31">
    <property type="entry name" value="PHOSPHODIESTERASE YAEI"/>
    <property type="match status" value="1"/>
</dbReference>
<dbReference type="AlphaFoldDB" id="A0A8J6J303"/>
<name>A0A8J6J303_9FIRM</name>
<dbReference type="GO" id="GO:0009245">
    <property type="term" value="P:lipid A biosynthetic process"/>
    <property type="evidence" value="ECO:0007669"/>
    <property type="project" value="TreeGrafter"/>
</dbReference>
<accession>A0A8J6J303</accession>
<dbReference type="Pfam" id="PF00149">
    <property type="entry name" value="Metallophos"/>
    <property type="match status" value="1"/>
</dbReference>
<dbReference type="GO" id="GO:0016020">
    <property type="term" value="C:membrane"/>
    <property type="evidence" value="ECO:0007669"/>
    <property type="project" value="GOC"/>
</dbReference>
<protein>
    <submittedName>
        <fullName evidence="4">Metallophosphoesterase</fullName>
    </submittedName>
</protein>
<comment type="caution">
    <text evidence="4">The sequence shown here is derived from an EMBL/GenBank/DDBJ whole genome shotgun (WGS) entry which is preliminary data.</text>
</comment>
<dbReference type="Gene3D" id="3.60.21.10">
    <property type="match status" value="1"/>
</dbReference>